<protein>
    <submittedName>
        <fullName evidence="2">Uncharacterized protein</fullName>
    </submittedName>
</protein>
<proteinExistence type="predicted"/>
<organism evidence="2 3">
    <name type="scientific">Zoarces viviparus</name>
    <name type="common">Viviparous eelpout</name>
    <name type="synonym">Blennius viviparus</name>
    <dbReference type="NCBI Taxonomy" id="48416"/>
    <lineage>
        <taxon>Eukaryota</taxon>
        <taxon>Metazoa</taxon>
        <taxon>Chordata</taxon>
        <taxon>Craniata</taxon>
        <taxon>Vertebrata</taxon>
        <taxon>Euteleostomi</taxon>
        <taxon>Actinopterygii</taxon>
        <taxon>Neopterygii</taxon>
        <taxon>Teleostei</taxon>
        <taxon>Neoteleostei</taxon>
        <taxon>Acanthomorphata</taxon>
        <taxon>Eupercaria</taxon>
        <taxon>Perciformes</taxon>
        <taxon>Cottioidei</taxon>
        <taxon>Zoarcales</taxon>
        <taxon>Zoarcidae</taxon>
        <taxon>Zoarcinae</taxon>
        <taxon>Zoarces</taxon>
    </lineage>
</organism>
<name>A0AAW1FIE0_ZOAVI</name>
<dbReference type="AlphaFoldDB" id="A0AAW1FIE0"/>
<dbReference type="Proteomes" id="UP001488805">
    <property type="component" value="Unassembled WGS sequence"/>
</dbReference>
<gene>
    <name evidence="2" type="ORF">VZT92_006986</name>
</gene>
<evidence type="ECO:0000313" key="3">
    <source>
        <dbReference type="Proteomes" id="UP001488805"/>
    </source>
</evidence>
<dbReference type="EMBL" id="JBCEZU010000056">
    <property type="protein sequence ID" value="KAK9534546.1"/>
    <property type="molecule type" value="Genomic_DNA"/>
</dbReference>
<evidence type="ECO:0000313" key="2">
    <source>
        <dbReference type="EMBL" id="KAK9534546.1"/>
    </source>
</evidence>
<sequence>MIRSQPSVMSATVKSIAEDEDESIPCFPDRGLVNPRSRKQSVDQADVMDGVVWRESERREMLYDTATVTTSAGLGHGLEMLFMVLVHNS</sequence>
<comment type="caution">
    <text evidence="2">The sequence shown here is derived from an EMBL/GenBank/DDBJ whole genome shotgun (WGS) entry which is preliminary data.</text>
</comment>
<feature type="region of interest" description="Disordered" evidence="1">
    <location>
        <begin position="1"/>
        <end position="41"/>
    </location>
</feature>
<reference evidence="2 3" key="1">
    <citation type="journal article" date="2024" name="Genome Biol. Evol.">
        <title>Chromosome-level genome assembly of the viviparous eelpout Zoarces viviparus.</title>
        <authorList>
            <person name="Fuhrmann N."/>
            <person name="Brasseur M.V."/>
            <person name="Bakowski C.E."/>
            <person name="Podsiadlowski L."/>
            <person name="Prost S."/>
            <person name="Krehenwinkel H."/>
            <person name="Mayer C."/>
        </authorList>
    </citation>
    <scope>NUCLEOTIDE SEQUENCE [LARGE SCALE GENOMIC DNA]</scope>
    <source>
        <strain evidence="2">NO-MEL_2022_Ind0_liver</strain>
    </source>
</reference>
<keyword evidence="3" id="KW-1185">Reference proteome</keyword>
<feature type="compositionally biased region" description="Polar residues" evidence="1">
    <location>
        <begin position="1"/>
        <end position="13"/>
    </location>
</feature>
<evidence type="ECO:0000256" key="1">
    <source>
        <dbReference type="SAM" id="MobiDB-lite"/>
    </source>
</evidence>
<accession>A0AAW1FIE0</accession>